<gene>
    <name evidence="2" type="ORF">K444DRAFT_642407</name>
</gene>
<dbReference type="Proteomes" id="UP000235371">
    <property type="component" value="Unassembled WGS sequence"/>
</dbReference>
<dbReference type="PANTHER" id="PTHR35043">
    <property type="entry name" value="TRANSCRIPTION FACTOR DOMAIN-CONTAINING PROTEIN"/>
    <property type="match status" value="1"/>
</dbReference>
<keyword evidence="3" id="KW-1185">Reference proteome</keyword>
<feature type="transmembrane region" description="Helical" evidence="1">
    <location>
        <begin position="29"/>
        <end position="49"/>
    </location>
</feature>
<evidence type="ECO:0000313" key="2">
    <source>
        <dbReference type="EMBL" id="PMD61315.1"/>
    </source>
</evidence>
<keyword evidence="1" id="KW-1133">Transmembrane helix</keyword>
<dbReference type="GeneID" id="36592813"/>
<keyword evidence="1" id="KW-0812">Transmembrane</keyword>
<name>A0A2J6TE53_9HELO</name>
<dbReference type="OrthoDB" id="9451547at2759"/>
<feature type="transmembrane region" description="Helical" evidence="1">
    <location>
        <begin position="441"/>
        <end position="463"/>
    </location>
</feature>
<protein>
    <submittedName>
        <fullName evidence="2">Uncharacterized protein</fullName>
    </submittedName>
</protein>
<proteinExistence type="predicted"/>
<accession>A0A2J6TE53</accession>
<sequence length="570" mass="62722">MSILSASTPVAIATSNATASTVGWVSDPTGRGTISLVFSCLLTLGLCVWSAMHLNIPPHDELPAQTLMRHLKWGLIGVVGPELVVFAAWRQYNSAKELHAEVKRQAEILMPPRRDEVENRAKDISLETKSASMESSYPWTMVHSFYAGIGGFFIEADVSSADGGLPFVPGSQRLTLSARGVALLARCGHLPNIQEDDIADKSKADGLAKFLVCLQVGWMLVQVIARVVLGLPVTLLEVNILGHVLCALVIYILWWHKPRLVHESTKLEGDCVEPLCAYMYMSSQVSGWSGTHAGILRRTWVDPELSALALFTPRSQGKLDNTKNEKNPIDTASQGSISISGQICDVVGTSIPECGNGLHSSYFGPRPRPLSPTEGFISSGRSEQAHSPSTIMYPAIRQRFATRCNTEAKKDGCDWFEPMTEELVTWSATNWPGEDLLRGTAGLVMVMVLWFASMAYGGVHIAAWNDYFPSNVEAWMWRSSSIYMAASALLWLVINLLAHESKAIDAYWDKVLARQAHWSSYLILGSLCSICGIAYVFARIFLVVEAIISIRQLPIAAYRTPDWTQIIPHF</sequence>
<dbReference type="RefSeq" id="XP_024738219.1">
    <property type="nucleotide sequence ID" value="XM_024884736.1"/>
</dbReference>
<reference evidence="2 3" key="1">
    <citation type="submission" date="2016-04" db="EMBL/GenBank/DDBJ databases">
        <title>A degradative enzymes factory behind the ericoid mycorrhizal symbiosis.</title>
        <authorList>
            <consortium name="DOE Joint Genome Institute"/>
            <person name="Martino E."/>
            <person name="Morin E."/>
            <person name="Grelet G."/>
            <person name="Kuo A."/>
            <person name="Kohler A."/>
            <person name="Daghino S."/>
            <person name="Barry K."/>
            <person name="Choi C."/>
            <person name="Cichocki N."/>
            <person name="Clum A."/>
            <person name="Copeland A."/>
            <person name="Hainaut M."/>
            <person name="Haridas S."/>
            <person name="Labutti K."/>
            <person name="Lindquist E."/>
            <person name="Lipzen A."/>
            <person name="Khouja H.-R."/>
            <person name="Murat C."/>
            <person name="Ohm R."/>
            <person name="Olson A."/>
            <person name="Spatafora J."/>
            <person name="Veneault-Fourrey C."/>
            <person name="Henrissat B."/>
            <person name="Grigoriev I."/>
            <person name="Martin F."/>
            <person name="Perotto S."/>
        </authorList>
    </citation>
    <scope>NUCLEOTIDE SEQUENCE [LARGE SCALE GENOMIC DNA]</scope>
    <source>
        <strain evidence="2 3">E</strain>
    </source>
</reference>
<evidence type="ECO:0000313" key="3">
    <source>
        <dbReference type="Proteomes" id="UP000235371"/>
    </source>
</evidence>
<organism evidence="2 3">
    <name type="scientific">Hyaloscypha bicolor E</name>
    <dbReference type="NCBI Taxonomy" id="1095630"/>
    <lineage>
        <taxon>Eukaryota</taxon>
        <taxon>Fungi</taxon>
        <taxon>Dikarya</taxon>
        <taxon>Ascomycota</taxon>
        <taxon>Pezizomycotina</taxon>
        <taxon>Leotiomycetes</taxon>
        <taxon>Helotiales</taxon>
        <taxon>Hyaloscyphaceae</taxon>
        <taxon>Hyaloscypha</taxon>
        <taxon>Hyaloscypha bicolor</taxon>
    </lineage>
</organism>
<dbReference type="PANTHER" id="PTHR35043:SF7">
    <property type="entry name" value="TRANSCRIPTION FACTOR DOMAIN-CONTAINING PROTEIN"/>
    <property type="match status" value="1"/>
</dbReference>
<dbReference type="InParanoid" id="A0A2J6TE53"/>
<feature type="transmembrane region" description="Helical" evidence="1">
    <location>
        <begin position="518"/>
        <end position="542"/>
    </location>
</feature>
<feature type="transmembrane region" description="Helical" evidence="1">
    <location>
        <begin position="475"/>
        <end position="497"/>
    </location>
</feature>
<dbReference type="AlphaFoldDB" id="A0A2J6TE53"/>
<keyword evidence="1" id="KW-0472">Membrane</keyword>
<dbReference type="STRING" id="1095630.A0A2J6TE53"/>
<feature type="transmembrane region" description="Helical" evidence="1">
    <location>
        <begin position="210"/>
        <end position="229"/>
    </location>
</feature>
<dbReference type="EMBL" id="KZ613786">
    <property type="protein sequence ID" value="PMD61315.1"/>
    <property type="molecule type" value="Genomic_DNA"/>
</dbReference>
<evidence type="ECO:0000256" key="1">
    <source>
        <dbReference type="SAM" id="Phobius"/>
    </source>
</evidence>
<feature type="transmembrane region" description="Helical" evidence="1">
    <location>
        <begin position="235"/>
        <end position="254"/>
    </location>
</feature>